<keyword evidence="2" id="KW-1185">Reference proteome</keyword>
<organism evidence="1 2">
    <name type="scientific">Amylocarpus encephaloides</name>
    <dbReference type="NCBI Taxonomy" id="45428"/>
    <lineage>
        <taxon>Eukaryota</taxon>
        <taxon>Fungi</taxon>
        <taxon>Dikarya</taxon>
        <taxon>Ascomycota</taxon>
        <taxon>Pezizomycotina</taxon>
        <taxon>Leotiomycetes</taxon>
        <taxon>Helotiales</taxon>
        <taxon>Helotiales incertae sedis</taxon>
        <taxon>Amylocarpus</taxon>
    </lineage>
</organism>
<evidence type="ECO:0000313" key="1">
    <source>
        <dbReference type="EMBL" id="KAG9236016.1"/>
    </source>
</evidence>
<accession>A0A9P7YLW2</accession>
<name>A0A9P7YLW2_9HELO</name>
<dbReference type="OrthoDB" id="3461530at2759"/>
<comment type="caution">
    <text evidence="1">The sequence shown here is derived from an EMBL/GenBank/DDBJ whole genome shotgun (WGS) entry which is preliminary data.</text>
</comment>
<evidence type="ECO:0000313" key="2">
    <source>
        <dbReference type="Proteomes" id="UP000824998"/>
    </source>
</evidence>
<sequence>MYLQYTFSHACGHTATGPVLVFPGFEHYHTTPSQSNIPPTLRPVKIDLPIYCPFCLPNSSVLAEPGEGLICILTHYPYASWQPIRSGPLSSVTNADWAPSYGWSTQGYFQHMAWIPRPVGEIRIIGGTGELGRYGIEQTGVITQVNCARKERVGIEDAMAGRVGESRMAGLMSQLRAAVRSGELAGRRTRIGDNGRDHAWGCVN</sequence>
<proteinExistence type="predicted"/>
<dbReference type="Proteomes" id="UP000824998">
    <property type="component" value="Unassembled WGS sequence"/>
</dbReference>
<dbReference type="AlphaFoldDB" id="A0A9P7YLW2"/>
<protein>
    <submittedName>
        <fullName evidence="1">Uncharacterized protein</fullName>
    </submittedName>
</protein>
<reference evidence="1" key="1">
    <citation type="journal article" date="2021" name="IMA Fungus">
        <title>Genomic characterization of three marine fungi, including Emericellopsis atlantica sp. nov. with signatures of a generalist lifestyle and marine biomass degradation.</title>
        <authorList>
            <person name="Hagestad O.C."/>
            <person name="Hou L."/>
            <person name="Andersen J.H."/>
            <person name="Hansen E.H."/>
            <person name="Altermark B."/>
            <person name="Li C."/>
            <person name="Kuhnert E."/>
            <person name="Cox R.J."/>
            <person name="Crous P.W."/>
            <person name="Spatafora J.W."/>
            <person name="Lail K."/>
            <person name="Amirebrahimi M."/>
            <person name="Lipzen A."/>
            <person name="Pangilinan J."/>
            <person name="Andreopoulos W."/>
            <person name="Hayes R.D."/>
            <person name="Ng V."/>
            <person name="Grigoriev I.V."/>
            <person name="Jackson S.A."/>
            <person name="Sutton T.D.S."/>
            <person name="Dobson A.D.W."/>
            <person name="Rama T."/>
        </authorList>
    </citation>
    <scope>NUCLEOTIDE SEQUENCE</scope>
    <source>
        <strain evidence="1">TRa018bII</strain>
    </source>
</reference>
<dbReference type="EMBL" id="MU251417">
    <property type="protein sequence ID" value="KAG9236016.1"/>
    <property type="molecule type" value="Genomic_DNA"/>
</dbReference>
<gene>
    <name evidence="1" type="ORF">BJ875DRAFT_373089</name>
</gene>